<dbReference type="GO" id="GO:0019240">
    <property type="term" value="P:citrulline biosynthetic process"/>
    <property type="evidence" value="ECO:0007669"/>
    <property type="project" value="TreeGrafter"/>
</dbReference>
<dbReference type="PRINTS" id="PR00102">
    <property type="entry name" value="OTCASE"/>
</dbReference>
<dbReference type="InterPro" id="IPR006130">
    <property type="entry name" value="Asp/Orn_carbamoylTrfase"/>
</dbReference>
<comment type="similarity">
    <text evidence="1">Belongs to the aspartate/ornithine carbamoyltransferase superfamily. OTCase family.</text>
</comment>
<dbReference type="PANTHER" id="PTHR45753">
    <property type="entry name" value="ORNITHINE CARBAMOYLTRANSFERASE, MITOCHONDRIAL"/>
    <property type="match status" value="1"/>
</dbReference>
<dbReference type="Pfam" id="PF00185">
    <property type="entry name" value="OTCace"/>
    <property type="match status" value="1"/>
</dbReference>
<feature type="domain" description="Aspartate/ornithine carbamoyltransferase Asp/Orn-binding" evidence="5">
    <location>
        <begin position="156"/>
        <end position="253"/>
    </location>
</feature>
<reference evidence="7" key="1">
    <citation type="submission" date="2009-08" db="EMBL/GenBank/DDBJ databases">
        <title>Annotation of Salpingoeca rosetta.</title>
        <authorList>
            <consortium name="The Broad Institute Genome Sequencing Platform"/>
            <person name="Russ C."/>
            <person name="Cuomo C."/>
            <person name="Burger G."/>
            <person name="Gray M.W."/>
            <person name="Holland P.W.H."/>
            <person name="King N."/>
            <person name="Lang F.B.F."/>
            <person name="Roger A.J."/>
            <person name="Ruiz-Trillo I."/>
            <person name="Young S.K."/>
            <person name="Zeng Q."/>
            <person name="Gargeya S."/>
            <person name="Alvarado L."/>
            <person name="Berlin A."/>
            <person name="Chapman S.B."/>
            <person name="Chen Z."/>
            <person name="Freedman E."/>
            <person name="Gellesch M."/>
            <person name="Goldberg J."/>
            <person name="Griggs A."/>
            <person name="Gujja S."/>
            <person name="Heilman E."/>
            <person name="Heiman D."/>
            <person name="Howarth C."/>
            <person name="Mehta T."/>
            <person name="Neiman D."/>
            <person name="Pearson M."/>
            <person name="Roberts A."/>
            <person name="Saif S."/>
            <person name="Shea T."/>
            <person name="Shenoy N."/>
            <person name="Sisk P."/>
            <person name="Stolte C."/>
            <person name="Sykes S."/>
            <person name="White J."/>
            <person name="Yandava C."/>
            <person name="Haas B."/>
            <person name="Nusbaum C."/>
            <person name="Birren B."/>
        </authorList>
    </citation>
    <scope>NUCLEOTIDE SEQUENCE [LARGE SCALE GENOMIC DNA]</scope>
    <source>
        <strain evidence="7">ATCC 50818</strain>
    </source>
</reference>
<dbReference type="GO" id="GO:0016597">
    <property type="term" value="F:amino acid binding"/>
    <property type="evidence" value="ECO:0007669"/>
    <property type="project" value="InterPro"/>
</dbReference>
<dbReference type="EMBL" id="GL832993">
    <property type="protein sequence ID" value="EGD80423.1"/>
    <property type="molecule type" value="Genomic_DNA"/>
</dbReference>
<sequence length="270" mass="29296">MHAPRHFLGMLSVSRGELTSILRGAVAMKAAVSRDPTAQLQWLQGRTMAMVFEKPSLRTHTSFQTGMHQLGGNAIYLGPEQIGLGKREPIKDVSRVLSRMTDIIIARVFSNESIRELAAHSSVPVINALCDVEHPCQAVADMLTILEHKGRLDSSLKVTFVGDGNNNVTHSLALACAQLGVNFTCASPTQHSMDAGILKTAQDTASATSAAITQTVDVAEAVTGADVVYTDTFVSMGQEDEKEQRLCEFDGYQSSCMTCQRTAALRWRRT</sequence>
<evidence type="ECO:0000313" key="8">
    <source>
        <dbReference type="Proteomes" id="UP000007799"/>
    </source>
</evidence>
<dbReference type="RefSeq" id="XP_004987987.1">
    <property type="nucleotide sequence ID" value="XM_004987930.1"/>
</dbReference>
<dbReference type="InterPro" id="IPR006131">
    <property type="entry name" value="Asp_carbamoyltransf_Asp/Orn-bd"/>
</dbReference>
<dbReference type="eggNOG" id="KOG1504">
    <property type="taxonomic scope" value="Eukaryota"/>
</dbReference>
<evidence type="ECO:0000256" key="1">
    <source>
        <dbReference type="ARBA" id="ARBA00007805"/>
    </source>
</evidence>
<proteinExistence type="inferred from homology"/>
<evidence type="ECO:0000256" key="3">
    <source>
        <dbReference type="ARBA" id="ARBA00022679"/>
    </source>
</evidence>
<dbReference type="KEGG" id="sre:PTSG_11068"/>
<dbReference type="EC" id="2.1.3.3" evidence="2"/>
<accession>F2US18</accession>
<feature type="domain" description="Aspartate/ornithine carbamoyltransferase carbamoyl-P binding" evidence="6">
    <location>
        <begin position="5"/>
        <end position="147"/>
    </location>
</feature>
<dbReference type="InterPro" id="IPR036901">
    <property type="entry name" value="Asp/Orn_carbamoylTrfase_sf"/>
</dbReference>
<dbReference type="PANTHER" id="PTHR45753:SF3">
    <property type="entry name" value="ORNITHINE TRANSCARBAMYLASE, MITOCHONDRIAL"/>
    <property type="match status" value="1"/>
</dbReference>
<evidence type="ECO:0000256" key="2">
    <source>
        <dbReference type="ARBA" id="ARBA00013007"/>
    </source>
</evidence>
<dbReference type="OMA" id="VATDVWV"/>
<gene>
    <name evidence="7" type="ORF">PTSG_11068</name>
</gene>
<evidence type="ECO:0000259" key="5">
    <source>
        <dbReference type="Pfam" id="PF00185"/>
    </source>
</evidence>
<evidence type="ECO:0000313" key="7">
    <source>
        <dbReference type="EMBL" id="EGD80423.1"/>
    </source>
</evidence>
<dbReference type="InterPro" id="IPR002292">
    <property type="entry name" value="Orn/put_carbamltrans"/>
</dbReference>
<evidence type="ECO:0000259" key="6">
    <source>
        <dbReference type="Pfam" id="PF02729"/>
    </source>
</evidence>
<dbReference type="Gene3D" id="3.40.50.1370">
    <property type="entry name" value="Aspartate/ornithine carbamoyltransferase"/>
    <property type="match status" value="2"/>
</dbReference>
<dbReference type="Proteomes" id="UP000007799">
    <property type="component" value="Unassembled WGS sequence"/>
</dbReference>
<dbReference type="GO" id="GO:0042450">
    <property type="term" value="P:L-arginine biosynthetic process via ornithine"/>
    <property type="evidence" value="ECO:0007669"/>
    <property type="project" value="TreeGrafter"/>
</dbReference>
<dbReference type="InterPro" id="IPR006132">
    <property type="entry name" value="Asp/Orn_carbamoyltranf_P-bd"/>
</dbReference>
<protein>
    <recommendedName>
        <fullName evidence="2">ornithine carbamoyltransferase</fullName>
        <ecNumber evidence="2">2.1.3.3</ecNumber>
    </recommendedName>
</protein>
<dbReference type="GeneID" id="16068514"/>
<keyword evidence="3 4" id="KW-0808">Transferase</keyword>
<dbReference type="SUPFAM" id="SSF53671">
    <property type="entry name" value="Aspartate/ornithine carbamoyltransferase"/>
    <property type="match status" value="1"/>
</dbReference>
<dbReference type="GO" id="GO:0004585">
    <property type="term" value="F:ornithine carbamoyltransferase activity"/>
    <property type="evidence" value="ECO:0007669"/>
    <property type="project" value="UniProtKB-EC"/>
</dbReference>
<evidence type="ECO:0000256" key="4">
    <source>
        <dbReference type="RuleBase" id="RU003634"/>
    </source>
</evidence>
<dbReference type="PRINTS" id="PR00100">
    <property type="entry name" value="AOTCASE"/>
</dbReference>
<dbReference type="AlphaFoldDB" id="F2US18"/>
<organism evidence="8">
    <name type="scientific">Salpingoeca rosetta (strain ATCC 50818 / BSB-021)</name>
    <dbReference type="NCBI Taxonomy" id="946362"/>
    <lineage>
        <taxon>Eukaryota</taxon>
        <taxon>Choanoflagellata</taxon>
        <taxon>Craspedida</taxon>
        <taxon>Salpingoecidae</taxon>
        <taxon>Salpingoeca</taxon>
    </lineage>
</organism>
<dbReference type="OrthoDB" id="10252326at2759"/>
<keyword evidence="8" id="KW-1185">Reference proteome</keyword>
<name>F2US18_SALR5</name>
<dbReference type="STRING" id="946362.F2US18"/>
<dbReference type="InParanoid" id="F2US18"/>
<dbReference type="Pfam" id="PF02729">
    <property type="entry name" value="OTCace_N"/>
    <property type="match status" value="1"/>
</dbReference>
<dbReference type="FunCoup" id="F2US18">
    <property type="interactions" value="93"/>
</dbReference>